<name>A0A0S4KVJ1_9BACT</name>
<gene>
    <name evidence="1" type="ORF">NITINOP_3161</name>
</gene>
<dbReference type="KEGG" id="nio:NITINOP_3161"/>
<protein>
    <submittedName>
        <fullName evidence="1">Uncharacterized protein</fullName>
    </submittedName>
</protein>
<dbReference type="Proteomes" id="UP000066284">
    <property type="component" value="Chromosome 1"/>
</dbReference>
<organism evidence="1 2">
    <name type="scientific">Candidatus Nitrospira inopinata</name>
    <dbReference type="NCBI Taxonomy" id="1715989"/>
    <lineage>
        <taxon>Bacteria</taxon>
        <taxon>Pseudomonadati</taxon>
        <taxon>Nitrospirota</taxon>
        <taxon>Nitrospiria</taxon>
        <taxon>Nitrospirales</taxon>
        <taxon>Nitrospiraceae</taxon>
        <taxon>Nitrospira</taxon>
    </lineage>
</organism>
<dbReference type="EMBL" id="LN885086">
    <property type="protein sequence ID" value="CUQ68133.1"/>
    <property type="molecule type" value="Genomic_DNA"/>
</dbReference>
<sequence length="20" mass="2390">MGSLRDRRLLLTLLDEPDEF</sequence>
<evidence type="ECO:0000313" key="2">
    <source>
        <dbReference type="Proteomes" id="UP000066284"/>
    </source>
</evidence>
<evidence type="ECO:0000313" key="1">
    <source>
        <dbReference type="EMBL" id="CUQ68133.1"/>
    </source>
</evidence>
<dbReference type="AlphaFoldDB" id="A0A0S4KVJ1"/>
<keyword evidence="2" id="KW-1185">Reference proteome</keyword>
<proteinExistence type="predicted"/>
<reference evidence="2" key="1">
    <citation type="submission" date="2015-09" db="EMBL/GenBank/DDBJ databases">
        <authorList>
            <person name="Daims H."/>
        </authorList>
    </citation>
    <scope>NUCLEOTIDE SEQUENCE [LARGE SCALE GENOMIC DNA]</scope>
</reference>
<accession>A0A0S4KVJ1</accession>